<keyword evidence="9" id="KW-0963">Cytoplasm</keyword>
<evidence type="ECO:0000256" key="2">
    <source>
        <dbReference type="ARBA" id="ARBA00011738"/>
    </source>
</evidence>
<dbReference type="Pfam" id="PF13393">
    <property type="entry name" value="tRNA-synt_His"/>
    <property type="match status" value="1"/>
</dbReference>
<dbReference type="SUPFAM" id="SSF55681">
    <property type="entry name" value="Class II aaRS and biotin synthetases"/>
    <property type="match status" value="1"/>
</dbReference>
<evidence type="ECO:0000256" key="9">
    <source>
        <dbReference type="HAMAP-Rule" id="MF_00127"/>
    </source>
</evidence>
<evidence type="ECO:0000313" key="11">
    <source>
        <dbReference type="EMBL" id="MDT0632736.1"/>
    </source>
</evidence>
<comment type="subcellular location">
    <subcellularLocation>
        <location evidence="9">Cytoplasm</location>
    </subcellularLocation>
</comment>
<dbReference type="PANTHER" id="PTHR43707">
    <property type="entry name" value="HISTIDYL-TRNA SYNTHETASE"/>
    <property type="match status" value="1"/>
</dbReference>
<dbReference type="Proteomes" id="UP001267426">
    <property type="component" value="Unassembled WGS sequence"/>
</dbReference>
<evidence type="ECO:0000256" key="1">
    <source>
        <dbReference type="ARBA" id="ARBA00008226"/>
    </source>
</evidence>
<dbReference type="Gene3D" id="3.30.930.10">
    <property type="entry name" value="Bira Bifunctional Protein, Domain 2"/>
    <property type="match status" value="1"/>
</dbReference>
<dbReference type="InterPro" id="IPR004154">
    <property type="entry name" value="Anticodon-bd"/>
</dbReference>
<feature type="domain" description="Aminoacyl-transfer RNA synthetases class-II family profile" evidence="10">
    <location>
        <begin position="33"/>
        <end position="332"/>
    </location>
</feature>
<organism evidence="11 12">
    <name type="scientific">Rubrivirga litoralis</name>
    <dbReference type="NCBI Taxonomy" id="3075598"/>
    <lineage>
        <taxon>Bacteria</taxon>
        <taxon>Pseudomonadati</taxon>
        <taxon>Rhodothermota</taxon>
        <taxon>Rhodothermia</taxon>
        <taxon>Rhodothermales</taxon>
        <taxon>Rubricoccaceae</taxon>
        <taxon>Rubrivirga</taxon>
    </lineage>
</organism>
<evidence type="ECO:0000256" key="7">
    <source>
        <dbReference type="ARBA" id="ARBA00023146"/>
    </source>
</evidence>
<evidence type="ECO:0000256" key="6">
    <source>
        <dbReference type="ARBA" id="ARBA00022917"/>
    </source>
</evidence>
<keyword evidence="3 9" id="KW-0436">Ligase</keyword>
<comment type="similarity">
    <text evidence="1 9">Belongs to the class-II aminoacyl-tRNA synthetase family.</text>
</comment>
<keyword evidence="5 9" id="KW-0067">ATP-binding</keyword>
<dbReference type="InterPro" id="IPR015807">
    <property type="entry name" value="His-tRNA-ligase"/>
</dbReference>
<dbReference type="InterPro" id="IPR036621">
    <property type="entry name" value="Anticodon-bd_dom_sf"/>
</dbReference>
<reference evidence="11 12" key="1">
    <citation type="submission" date="2023-09" db="EMBL/GenBank/DDBJ databases">
        <authorList>
            <person name="Rey-Velasco X."/>
        </authorList>
    </citation>
    <scope>NUCLEOTIDE SEQUENCE [LARGE SCALE GENOMIC DNA]</scope>
    <source>
        <strain evidence="11 12">F394</strain>
    </source>
</reference>
<dbReference type="InterPro" id="IPR033656">
    <property type="entry name" value="HisRS_anticodon"/>
</dbReference>
<keyword evidence="12" id="KW-1185">Reference proteome</keyword>
<name>A0ABU3BUA2_9BACT</name>
<dbReference type="Pfam" id="PF03129">
    <property type="entry name" value="HGTP_anticodon"/>
    <property type="match status" value="1"/>
</dbReference>
<dbReference type="CDD" id="cd00773">
    <property type="entry name" value="HisRS-like_core"/>
    <property type="match status" value="1"/>
</dbReference>
<keyword evidence="7 9" id="KW-0030">Aminoacyl-tRNA synthetase</keyword>
<dbReference type="Gene3D" id="3.40.50.800">
    <property type="entry name" value="Anticodon-binding domain"/>
    <property type="match status" value="1"/>
</dbReference>
<dbReference type="NCBIfam" id="TIGR00442">
    <property type="entry name" value="hisS"/>
    <property type="match status" value="1"/>
</dbReference>
<comment type="catalytic activity">
    <reaction evidence="8 9">
        <text>tRNA(His) + L-histidine + ATP = L-histidyl-tRNA(His) + AMP + diphosphate + H(+)</text>
        <dbReference type="Rhea" id="RHEA:17313"/>
        <dbReference type="Rhea" id="RHEA-COMP:9665"/>
        <dbReference type="Rhea" id="RHEA-COMP:9689"/>
        <dbReference type="ChEBI" id="CHEBI:15378"/>
        <dbReference type="ChEBI" id="CHEBI:30616"/>
        <dbReference type="ChEBI" id="CHEBI:33019"/>
        <dbReference type="ChEBI" id="CHEBI:57595"/>
        <dbReference type="ChEBI" id="CHEBI:78442"/>
        <dbReference type="ChEBI" id="CHEBI:78527"/>
        <dbReference type="ChEBI" id="CHEBI:456215"/>
        <dbReference type="EC" id="6.1.1.21"/>
    </reaction>
</comment>
<dbReference type="InterPro" id="IPR045864">
    <property type="entry name" value="aa-tRNA-synth_II/BPL/LPL"/>
</dbReference>
<gene>
    <name evidence="9 11" type="primary">hisS</name>
    <name evidence="11" type="ORF">RM540_13325</name>
</gene>
<sequence>MSFQTIRGTFDVLPDAHDTGGMTVPGSAAWRHVEATVRDVLGRFAFEEIRTPVLEPVDLVARGVGATTDIVSKEMFVVERTKETYVLRPEVTAPVMRAYLEHHLEQRGGAQRLFYVGPCFRAERPQKGRFRQFHQFGTELIGSDDPRADAETVAALRAVYDAFGVRDTRLRLNTLGDAADRPRYRDALRDYFEPYAADLSETSRARLETNPLRILDTKNPAEQALLADAPRLPDFVGGAAAEHYAEVKALLDGLGVPYVEDPRLVRGLDYYTRTVFELESDALGAQSALGAGGRYDGLAEAVGSKQPVPAVGFAAGIERLFLALDAQGYAFPQTAPPDVFVVALGGAAERATFGIAQTLRTAGLRVDFALGGRSMKAQMRAADRSGAARTVIVGDDELAAGEAQVRDLETGAQRAVPIAALAVTLAGGAG</sequence>
<dbReference type="PANTHER" id="PTHR43707:SF1">
    <property type="entry name" value="HISTIDINE--TRNA LIGASE, MITOCHONDRIAL-RELATED"/>
    <property type="match status" value="1"/>
</dbReference>
<dbReference type="SUPFAM" id="SSF52954">
    <property type="entry name" value="Class II aaRS ABD-related"/>
    <property type="match status" value="1"/>
</dbReference>
<dbReference type="EC" id="6.1.1.21" evidence="9"/>
<dbReference type="InterPro" id="IPR006195">
    <property type="entry name" value="aa-tRNA-synth_II"/>
</dbReference>
<accession>A0ABU3BUA2</accession>
<dbReference type="InterPro" id="IPR004516">
    <property type="entry name" value="HisRS/HisZ"/>
</dbReference>
<comment type="subunit">
    <text evidence="2 9">Homodimer.</text>
</comment>
<evidence type="ECO:0000256" key="3">
    <source>
        <dbReference type="ARBA" id="ARBA00022598"/>
    </source>
</evidence>
<comment type="caution">
    <text evidence="11">The sequence shown here is derived from an EMBL/GenBank/DDBJ whole genome shotgun (WGS) entry which is preliminary data.</text>
</comment>
<evidence type="ECO:0000256" key="5">
    <source>
        <dbReference type="ARBA" id="ARBA00022840"/>
    </source>
</evidence>
<dbReference type="RefSeq" id="WP_311664913.1">
    <property type="nucleotide sequence ID" value="NZ_JAVRHT010000036.1"/>
</dbReference>
<dbReference type="HAMAP" id="MF_00127">
    <property type="entry name" value="His_tRNA_synth"/>
    <property type="match status" value="1"/>
</dbReference>
<protein>
    <recommendedName>
        <fullName evidence="9">Histidine--tRNA ligase</fullName>
        <ecNumber evidence="9">6.1.1.21</ecNumber>
    </recommendedName>
    <alternativeName>
        <fullName evidence="9">Histidyl-tRNA synthetase</fullName>
        <shortName evidence="9">HisRS</shortName>
    </alternativeName>
</protein>
<evidence type="ECO:0000256" key="8">
    <source>
        <dbReference type="ARBA" id="ARBA00047639"/>
    </source>
</evidence>
<proteinExistence type="inferred from homology"/>
<keyword evidence="4 9" id="KW-0547">Nucleotide-binding</keyword>
<evidence type="ECO:0000256" key="4">
    <source>
        <dbReference type="ARBA" id="ARBA00022741"/>
    </source>
</evidence>
<dbReference type="PROSITE" id="PS50862">
    <property type="entry name" value="AA_TRNA_LIGASE_II"/>
    <property type="match status" value="1"/>
</dbReference>
<dbReference type="PIRSF" id="PIRSF001549">
    <property type="entry name" value="His-tRNA_synth"/>
    <property type="match status" value="1"/>
</dbReference>
<keyword evidence="6 9" id="KW-0648">Protein biosynthesis</keyword>
<evidence type="ECO:0000259" key="10">
    <source>
        <dbReference type="PROSITE" id="PS50862"/>
    </source>
</evidence>
<dbReference type="InterPro" id="IPR041715">
    <property type="entry name" value="HisRS-like_core"/>
</dbReference>
<dbReference type="CDD" id="cd00859">
    <property type="entry name" value="HisRS_anticodon"/>
    <property type="match status" value="1"/>
</dbReference>
<dbReference type="GO" id="GO:0004821">
    <property type="term" value="F:histidine-tRNA ligase activity"/>
    <property type="evidence" value="ECO:0007669"/>
    <property type="project" value="UniProtKB-EC"/>
</dbReference>
<dbReference type="EMBL" id="JAVRHT010000036">
    <property type="protein sequence ID" value="MDT0632736.1"/>
    <property type="molecule type" value="Genomic_DNA"/>
</dbReference>
<evidence type="ECO:0000313" key="12">
    <source>
        <dbReference type="Proteomes" id="UP001267426"/>
    </source>
</evidence>